<gene>
    <name evidence="1" type="ORF">CC77DRAFT_708690</name>
</gene>
<reference evidence="1 2" key="1">
    <citation type="submission" date="2016-05" db="EMBL/GenBank/DDBJ databases">
        <title>Comparative analysis of secretome profiles of manganese(II)-oxidizing ascomycete fungi.</title>
        <authorList>
            <consortium name="DOE Joint Genome Institute"/>
            <person name="Zeiner C.A."/>
            <person name="Purvine S.O."/>
            <person name="Zink E.M."/>
            <person name="Wu S."/>
            <person name="Pasa-Tolic L."/>
            <person name="Chaput D.L."/>
            <person name="Haridas S."/>
            <person name="Grigoriev I.V."/>
            <person name="Santelli C.M."/>
            <person name="Hansel C.M."/>
        </authorList>
    </citation>
    <scope>NUCLEOTIDE SEQUENCE [LARGE SCALE GENOMIC DNA]</scope>
    <source>
        <strain evidence="1 2">SRC1lrK2f</strain>
    </source>
</reference>
<protein>
    <submittedName>
        <fullName evidence="1">Uncharacterized protein</fullName>
    </submittedName>
</protein>
<proteinExistence type="predicted"/>
<dbReference type="GeneID" id="29118440"/>
<accession>A0A177DU87</accession>
<dbReference type="Proteomes" id="UP000077248">
    <property type="component" value="Unassembled WGS sequence"/>
</dbReference>
<dbReference type="AlphaFoldDB" id="A0A177DU87"/>
<organism evidence="1 2">
    <name type="scientific">Alternaria alternata</name>
    <name type="common">Alternaria rot fungus</name>
    <name type="synonym">Torula alternata</name>
    <dbReference type="NCBI Taxonomy" id="5599"/>
    <lineage>
        <taxon>Eukaryota</taxon>
        <taxon>Fungi</taxon>
        <taxon>Dikarya</taxon>
        <taxon>Ascomycota</taxon>
        <taxon>Pezizomycotina</taxon>
        <taxon>Dothideomycetes</taxon>
        <taxon>Pleosporomycetidae</taxon>
        <taxon>Pleosporales</taxon>
        <taxon>Pleosporineae</taxon>
        <taxon>Pleosporaceae</taxon>
        <taxon>Alternaria</taxon>
        <taxon>Alternaria sect. Alternaria</taxon>
        <taxon>Alternaria alternata complex</taxon>
    </lineage>
</organism>
<dbReference type="VEuPathDB" id="FungiDB:CC77DRAFT_708690"/>
<name>A0A177DU87_ALTAL</name>
<dbReference type="EMBL" id="KV441473">
    <property type="protein sequence ID" value="OAG23305.1"/>
    <property type="molecule type" value="Genomic_DNA"/>
</dbReference>
<evidence type="ECO:0000313" key="2">
    <source>
        <dbReference type="Proteomes" id="UP000077248"/>
    </source>
</evidence>
<sequence length="96" mass="11205">MWVYFPSLPCVLLYILSVEVLLFPSSSKDIAERKLEVWRFVAMQMVYGYWRLASSCLSIESLLYNLPLSVMMLNMHRHISPANSSSRWDQSLSLEE</sequence>
<dbReference type="KEGG" id="aalt:CC77DRAFT_708690"/>
<evidence type="ECO:0000313" key="1">
    <source>
        <dbReference type="EMBL" id="OAG23305.1"/>
    </source>
</evidence>
<dbReference type="RefSeq" id="XP_018388726.1">
    <property type="nucleotide sequence ID" value="XM_018532846.1"/>
</dbReference>
<keyword evidence="2" id="KW-1185">Reference proteome</keyword>